<proteinExistence type="predicted"/>
<reference evidence="1" key="1">
    <citation type="submission" date="2018-05" db="EMBL/GenBank/DDBJ databases">
        <authorList>
            <person name="Lanie J.A."/>
            <person name="Ng W.-L."/>
            <person name="Kazmierczak K.M."/>
            <person name="Andrzejewski T.M."/>
            <person name="Davidsen T.M."/>
            <person name="Wayne K.J."/>
            <person name="Tettelin H."/>
            <person name="Glass J.I."/>
            <person name="Rusch D."/>
            <person name="Podicherti R."/>
            <person name="Tsui H.-C.T."/>
            <person name="Winkler M.E."/>
        </authorList>
    </citation>
    <scope>NUCLEOTIDE SEQUENCE</scope>
</reference>
<name>A0A383A6Q1_9ZZZZ</name>
<accession>A0A383A6Q1</accession>
<protein>
    <submittedName>
        <fullName evidence="1">Uncharacterized protein</fullName>
    </submittedName>
</protein>
<dbReference type="AlphaFoldDB" id="A0A383A6Q1"/>
<sequence>YETFFVADLILLKILTLKFLSCRAPAEVAIAFLLGQSSLGLTIAKSVNPKFNIARADEPIFSPS</sequence>
<feature type="non-terminal residue" evidence="1">
    <location>
        <position position="1"/>
    </location>
</feature>
<evidence type="ECO:0000313" key="1">
    <source>
        <dbReference type="EMBL" id="SVE02915.1"/>
    </source>
</evidence>
<organism evidence="1">
    <name type="scientific">marine metagenome</name>
    <dbReference type="NCBI Taxonomy" id="408172"/>
    <lineage>
        <taxon>unclassified sequences</taxon>
        <taxon>metagenomes</taxon>
        <taxon>ecological metagenomes</taxon>
    </lineage>
</organism>
<dbReference type="EMBL" id="UINC01189289">
    <property type="protein sequence ID" value="SVE02915.1"/>
    <property type="molecule type" value="Genomic_DNA"/>
</dbReference>
<gene>
    <name evidence="1" type="ORF">METZ01_LOCUS455769</name>
</gene>